<evidence type="ECO:0000313" key="3">
    <source>
        <dbReference type="Proteomes" id="UP001283361"/>
    </source>
</evidence>
<dbReference type="Proteomes" id="UP001283361">
    <property type="component" value="Unassembled WGS sequence"/>
</dbReference>
<keyword evidence="3" id="KW-1185">Reference proteome</keyword>
<gene>
    <name evidence="2" type="ORF">RRG08_023318</name>
</gene>
<name>A0AAE1BCK4_9GAST</name>
<dbReference type="EMBL" id="JAWDGP010000113">
    <property type="protein sequence ID" value="KAK3803600.1"/>
    <property type="molecule type" value="Genomic_DNA"/>
</dbReference>
<accession>A0AAE1BCK4</accession>
<evidence type="ECO:0000256" key="1">
    <source>
        <dbReference type="SAM" id="MobiDB-lite"/>
    </source>
</evidence>
<evidence type="ECO:0000313" key="2">
    <source>
        <dbReference type="EMBL" id="KAK3803600.1"/>
    </source>
</evidence>
<protein>
    <submittedName>
        <fullName evidence="2">Uncharacterized protein</fullName>
    </submittedName>
</protein>
<proteinExistence type="predicted"/>
<feature type="region of interest" description="Disordered" evidence="1">
    <location>
        <begin position="52"/>
        <end position="95"/>
    </location>
</feature>
<organism evidence="2 3">
    <name type="scientific">Elysia crispata</name>
    <name type="common">lettuce slug</name>
    <dbReference type="NCBI Taxonomy" id="231223"/>
    <lineage>
        <taxon>Eukaryota</taxon>
        <taxon>Metazoa</taxon>
        <taxon>Spiralia</taxon>
        <taxon>Lophotrochozoa</taxon>
        <taxon>Mollusca</taxon>
        <taxon>Gastropoda</taxon>
        <taxon>Heterobranchia</taxon>
        <taxon>Euthyneura</taxon>
        <taxon>Panpulmonata</taxon>
        <taxon>Sacoglossa</taxon>
        <taxon>Placobranchoidea</taxon>
        <taxon>Plakobranchidae</taxon>
        <taxon>Elysia</taxon>
    </lineage>
</organism>
<reference evidence="2" key="1">
    <citation type="journal article" date="2023" name="G3 (Bethesda)">
        <title>A reference genome for the long-term kleptoplast-retaining sea slug Elysia crispata morphotype clarki.</title>
        <authorList>
            <person name="Eastman K.E."/>
            <person name="Pendleton A.L."/>
            <person name="Shaikh M.A."/>
            <person name="Suttiyut T."/>
            <person name="Ogas R."/>
            <person name="Tomko P."/>
            <person name="Gavelis G."/>
            <person name="Widhalm J.R."/>
            <person name="Wisecaver J.H."/>
        </authorList>
    </citation>
    <scope>NUCLEOTIDE SEQUENCE</scope>
    <source>
        <strain evidence="2">ECLA1</strain>
    </source>
</reference>
<comment type="caution">
    <text evidence="2">The sequence shown here is derived from an EMBL/GenBank/DDBJ whole genome shotgun (WGS) entry which is preliminary data.</text>
</comment>
<sequence length="95" mass="10561">MTEPTQYQHDWFPMVPSQITVCHLGGDLPPATSTATDLDNCLPPWWRPSTSHIHNDWPRGRPSSQHRSKAGDQRATQITVCHLGGDLPPATSHNN</sequence>
<dbReference type="AlphaFoldDB" id="A0AAE1BCK4"/>